<dbReference type="PROSITE" id="PS51450">
    <property type="entry name" value="LRR"/>
    <property type="match status" value="1"/>
</dbReference>
<dbReference type="Gene3D" id="3.40.50.10140">
    <property type="entry name" value="Toll/interleukin-1 receptor homology (TIR) domain"/>
    <property type="match status" value="1"/>
</dbReference>
<dbReference type="GO" id="GO:0005886">
    <property type="term" value="C:plasma membrane"/>
    <property type="evidence" value="ECO:0007669"/>
    <property type="project" value="TreeGrafter"/>
</dbReference>
<evidence type="ECO:0000313" key="13">
    <source>
        <dbReference type="EMBL" id="KAH3841001.1"/>
    </source>
</evidence>
<keyword evidence="3" id="KW-0433">Leucine-rich repeat</keyword>
<dbReference type="SUPFAM" id="SSF52058">
    <property type="entry name" value="L domain-like"/>
    <property type="match status" value="1"/>
</dbReference>
<dbReference type="GO" id="GO:0038023">
    <property type="term" value="F:signaling receptor activity"/>
    <property type="evidence" value="ECO:0007669"/>
    <property type="project" value="TreeGrafter"/>
</dbReference>
<evidence type="ECO:0000256" key="11">
    <source>
        <dbReference type="SAM" id="Phobius"/>
    </source>
</evidence>
<evidence type="ECO:0000256" key="6">
    <source>
        <dbReference type="ARBA" id="ARBA00022737"/>
    </source>
</evidence>
<keyword evidence="14" id="KW-1185">Reference proteome</keyword>
<dbReference type="Proteomes" id="UP000828390">
    <property type="component" value="Unassembled WGS sequence"/>
</dbReference>
<sequence>MDIEANFEGFSQLELLDLSRNGIEFLNEKAFSSLVGLKTFLLSENKLGKMAKTYTEMFARLFSSYNNLSFLDLSHNSIDSIPHELFLSNTHLVHVDLSQNRLTEVTFKCRHLKALEVLNLRGNMLTVLDAATQATLDNVPHTTFIQISENAFTCSACQDYSTIGWMIKHQKVIDYDHLRCRNENENFVNVTQTIQKYLKDVCEKPLKIKITIYVTVGIATLFCVTGCASAYIIVKRRKHRRQTRQRLDTITKLLDGRLEFLVFLQYSSKDENFVHTNVYPHLDGHLRRLVPIDNDVISFGDKDFRVGKSILDETIRCTKSSAAVMLLLTDNFVNSEYCLNEFDVAYRVGKPVIMMLKGDVDMTRAPPVIRDLFHTYVRVLWKCDDNGEYSMTTSWENVCHAILESR</sequence>
<dbReference type="SMART" id="SM00369">
    <property type="entry name" value="LRR_TYP"/>
    <property type="match status" value="3"/>
</dbReference>
<dbReference type="PANTHER" id="PTHR24365">
    <property type="entry name" value="TOLL-LIKE RECEPTOR"/>
    <property type="match status" value="1"/>
</dbReference>
<dbReference type="EMBL" id="JAIWYP010000004">
    <property type="protein sequence ID" value="KAH3841001.1"/>
    <property type="molecule type" value="Genomic_DNA"/>
</dbReference>
<evidence type="ECO:0000256" key="4">
    <source>
        <dbReference type="ARBA" id="ARBA00022692"/>
    </source>
</evidence>
<dbReference type="Gene3D" id="3.80.10.10">
    <property type="entry name" value="Ribonuclease Inhibitor"/>
    <property type="match status" value="1"/>
</dbReference>
<keyword evidence="7 11" id="KW-1133">Transmembrane helix</keyword>
<dbReference type="InterPro" id="IPR000157">
    <property type="entry name" value="TIR_dom"/>
</dbReference>
<keyword evidence="6" id="KW-0677">Repeat</keyword>
<keyword evidence="8 11" id="KW-0472">Membrane</keyword>
<dbReference type="InterPro" id="IPR032675">
    <property type="entry name" value="LRR_dom_sf"/>
</dbReference>
<evidence type="ECO:0000256" key="9">
    <source>
        <dbReference type="ARBA" id="ARBA00023170"/>
    </source>
</evidence>
<evidence type="ECO:0000256" key="1">
    <source>
        <dbReference type="ARBA" id="ARBA00004167"/>
    </source>
</evidence>
<protein>
    <recommendedName>
        <fullName evidence="12">TIR domain-containing protein</fullName>
    </recommendedName>
</protein>
<name>A0A9D4KKZ2_DREPO</name>
<dbReference type="GO" id="GO:0007165">
    <property type="term" value="P:signal transduction"/>
    <property type="evidence" value="ECO:0007669"/>
    <property type="project" value="InterPro"/>
</dbReference>
<keyword evidence="4 11" id="KW-0812">Transmembrane</keyword>
<dbReference type="Pfam" id="PF13676">
    <property type="entry name" value="TIR_2"/>
    <property type="match status" value="1"/>
</dbReference>
<comment type="subcellular location">
    <subcellularLocation>
        <location evidence="1">Membrane</location>
        <topology evidence="1">Single-pass membrane protein</topology>
    </subcellularLocation>
</comment>
<dbReference type="InterPro" id="IPR001611">
    <property type="entry name" value="Leu-rich_rpt"/>
</dbReference>
<evidence type="ECO:0000256" key="7">
    <source>
        <dbReference type="ARBA" id="ARBA00022989"/>
    </source>
</evidence>
<dbReference type="Pfam" id="PF13855">
    <property type="entry name" value="LRR_8"/>
    <property type="match status" value="2"/>
</dbReference>
<organism evidence="13 14">
    <name type="scientific">Dreissena polymorpha</name>
    <name type="common">Zebra mussel</name>
    <name type="synonym">Mytilus polymorpha</name>
    <dbReference type="NCBI Taxonomy" id="45954"/>
    <lineage>
        <taxon>Eukaryota</taxon>
        <taxon>Metazoa</taxon>
        <taxon>Spiralia</taxon>
        <taxon>Lophotrochozoa</taxon>
        <taxon>Mollusca</taxon>
        <taxon>Bivalvia</taxon>
        <taxon>Autobranchia</taxon>
        <taxon>Heteroconchia</taxon>
        <taxon>Euheterodonta</taxon>
        <taxon>Imparidentia</taxon>
        <taxon>Neoheterodontei</taxon>
        <taxon>Myida</taxon>
        <taxon>Dreissenoidea</taxon>
        <taxon>Dreissenidae</taxon>
        <taxon>Dreissena</taxon>
    </lineage>
</organism>
<keyword evidence="5" id="KW-0732">Signal</keyword>
<evidence type="ECO:0000256" key="10">
    <source>
        <dbReference type="ARBA" id="ARBA00023180"/>
    </source>
</evidence>
<evidence type="ECO:0000256" key="8">
    <source>
        <dbReference type="ARBA" id="ARBA00023136"/>
    </source>
</evidence>
<feature type="domain" description="TIR" evidence="12">
    <location>
        <begin position="258"/>
        <end position="402"/>
    </location>
</feature>
<dbReference type="InterPro" id="IPR035897">
    <property type="entry name" value="Toll_tir_struct_dom_sf"/>
</dbReference>
<comment type="similarity">
    <text evidence="2">Belongs to the Toll-like receptor family.</text>
</comment>
<reference evidence="13" key="2">
    <citation type="submission" date="2020-11" db="EMBL/GenBank/DDBJ databases">
        <authorList>
            <person name="McCartney M.A."/>
            <person name="Auch B."/>
            <person name="Kono T."/>
            <person name="Mallez S."/>
            <person name="Becker A."/>
            <person name="Gohl D.M."/>
            <person name="Silverstein K.A.T."/>
            <person name="Koren S."/>
            <person name="Bechman K.B."/>
            <person name="Herman A."/>
            <person name="Abrahante J.E."/>
            <person name="Garbe J."/>
        </authorList>
    </citation>
    <scope>NUCLEOTIDE SEQUENCE</scope>
    <source>
        <strain evidence="13">Duluth1</strain>
        <tissue evidence="13">Whole animal</tissue>
    </source>
</reference>
<evidence type="ECO:0000259" key="12">
    <source>
        <dbReference type="PROSITE" id="PS50104"/>
    </source>
</evidence>
<evidence type="ECO:0000313" key="14">
    <source>
        <dbReference type="Proteomes" id="UP000828390"/>
    </source>
</evidence>
<gene>
    <name evidence="13" type="ORF">DPMN_114459</name>
</gene>
<reference evidence="13" key="1">
    <citation type="journal article" date="2019" name="bioRxiv">
        <title>The Genome of the Zebra Mussel, Dreissena polymorpha: A Resource for Invasive Species Research.</title>
        <authorList>
            <person name="McCartney M.A."/>
            <person name="Auch B."/>
            <person name="Kono T."/>
            <person name="Mallez S."/>
            <person name="Zhang Y."/>
            <person name="Obille A."/>
            <person name="Becker A."/>
            <person name="Abrahante J.E."/>
            <person name="Garbe J."/>
            <person name="Badalamenti J.P."/>
            <person name="Herman A."/>
            <person name="Mangelson H."/>
            <person name="Liachko I."/>
            <person name="Sullivan S."/>
            <person name="Sone E.D."/>
            <person name="Koren S."/>
            <person name="Silverstein K.A.T."/>
            <person name="Beckman K.B."/>
            <person name="Gohl D.M."/>
        </authorList>
    </citation>
    <scope>NUCLEOTIDE SEQUENCE</scope>
    <source>
        <strain evidence="13">Duluth1</strain>
        <tissue evidence="13">Whole animal</tissue>
    </source>
</reference>
<dbReference type="SUPFAM" id="SSF52200">
    <property type="entry name" value="Toll/Interleukin receptor TIR domain"/>
    <property type="match status" value="1"/>
</dbReference>
<comment type="caution">
    <text evidence="13">The sequence shown here is derived from an EMBL/GenBank/DDBJ whole genome shotgun (WGS) entry which is preliminary data.</text>
</comment>
<accession>A0A9D4KKZ2</accession>
<feature type="transmembrane region" description="Helical" evidence="11">
    <location>
        <begin position="210"/>
        <end position="234"/>
    </location>
</feature>
<evidence type="ECO:0000256" key="3">
    <source>
        <dbReference type="ARBA" id="ARBA00022614"/>
    </source>
</evidence>
<evidence type="ECO:0000256" key="2">
    <source>
        <dbReference type="ARBA" id="ARBA00009634"/>
    </source>
</evidence>
<dbReference type="PROSITE" id="PS50104">
    <property type="entry name" value="TIR"/>
    <property type="match status" value="1"/>
</dbReference>
<dbReference type="AlphaFoldDB" id="A0A9D4KKZ2"/>
<evidence type="ECO:0000256" key="5">
    <source>
        <dbReference type="ARBA" id="ARBA00022729"/>
    </source>
</evidence>
<keyword evidence="9" id="KW-0675">Receptor</keyword>
<proteinExistence type="inferred from homology"/>
<keyword evidence="10" id="KW-0325">Glycoprotein</keyword>
<dbReference type="PANTHER" id="PTHR24365:SF541">
    <property type="entry name" value="PROTEIN TOLL-RELATED"/>
    <property type="match status" value="1"/>
</dbReference>
<dbReference type="InterPro" id="IPR003591">
    <property type="entry name" value="Leu-rich_rpt_typical-subtyp"/>
</dbReference>